<dbReference type="EMBL" id="PSVT01000015">
    <property type="protein sequence ID" value="PPH76726.1"/>
    <property type="molecule type" value="Genomic_DNA"/>
</dbReference>
<comment type="caution">
    <text evidence="1">The sequence shown here is derived from an EMBL/GenBank/DDBJ whole genome shotgun (WGS) entry which is preliminary data.</text>
</comment>
<name>A0ABX5ACJ4_RATRA</name>
<dbReference type="CDD" id="cd00090">
    <property type="entry name" value="HTH_ARSR"/>
    <property type="match status" value="1"/>
</dbReference>
<dbReference type="SUPFAM" id="SSF46785">
    <property type="entry name" value="Winged helix' DNA-binding domain"/>
    <property type="match status" value="1"/>
</dbReference>
<reference evidence="1 2" key="1">
    <citation type="submission" date="2018-02" db="EMBL/GenBank/DDBJ databases">
        <title>Bacteriophage NCPPB3778 and a type I-E CRISPR drive the evolution of the US Biological Select Agent, Rathayibacter toxicus.</title>
        <authorList>
            <person name="Davis E.W.II."/>
            <person name="Tabima J.F."/>
            <person name="Weisberg A.J."/>
            <person name="Lopes L.D."/>
            <person name="Wiseman M.S."/>
            <person name="Wiseman M.S."/>
            <person name="Pupko T."/>
            <person name="Belcher M.S."/>
            <person name="Sechler A.J."/>
            <person name="Tancos M.A."/>
            <person name="Schroeder B.K."/>
            <person name="Murray T.D."/>
            <person name="Luster D.G."/>
            <person name="Schneider W.L."/>
            <person name="Rogers E."/>
            <person name="Andreote F.D."/>
            <person name="Grunwald N.J."/>
            <person name="Putnam M.L."/>
            <person name="Chang J.H."/>
        </authorList>
    </citation>
    <scope>NUCLEOTIDE SEQUENCE [LARGE SCALE GENOMIC DNA]</scope>
    <source>
        <strain evidence="1 2">AY1D6</strain>
    </source>
</reference>
<evidence type="ECO:0000313" key="2">
    <source>
        <dbReference type="Proteomes" id="UP000239698"/>
    </source>
</evidence>
<dbReference type="InterPro" id="IPR011991">
    <property type="entry name" value="ArsR-like_HTH"/>
</dbReference>
<protein>
    <submittedName>
        <fullName evidence="1">ArsR family transcriptional regulator</fullName>
    </submittedName>
</protein>
<accession>A0ABX5ACJ4</accession>
<dbReference type="InterPro" id="IPR036388">
    <property type="entry name" value="WH-like_DNA-bd_sf"/>
</dbReference>
<sequence>MPHSILANPTNVAILKYLAGVPSGNYGDIQDNLADLAAAQGVTPPSATTVSRRLQALEEDGAISADLAKGRRRGRSVNYSVDRAKLKQIFDEFSSWILEQS</sequence>
<gene>
    <name evidence="1" type="ORF">C5C40_08615</name>
</gene>
<dbReference type="GeneID" id="49821157"/>
<proteinExistence type="predicted"/>
<dbReference type="Proteomes" id="UP000239698">
    <property type="component" value="Unassembled WGS sequence"/>
</dbReference>
<organism evidence="1 2">
    <name type="scientific">Rathayibacter rathayi</name>
    <name type="common">Corynebacterium rathayi</name>
    <dbReference type="NCBI Taxonomy" id="33887"/>
    <lineage>
        <taxon>Bacteria</taxon>
        <taxon>Bacillati</taxon>
        <taxon>Actinomycetota</taxon>
        <taxon>Actinomycetes</taxon>
        <taxon>Micrococcales</taxon>
        <taxon>Microbacteriaceae</taxon>
        <taxon>Rathayibacter</taxon>
    </lineage>
</organism>
<keyword evidence="2" id="KW-1185">Reference proteome</keyword>
<dbReference type="RefSeq" id="WP_097168038.1">
    <property type="nucleotide sequence ID" value="NZ_CP028129.1"/>
</dbReference>
<evidence type="ECO:0000313" key="1">
    <source>
        <dbReference type="EMBL" id="PPH76726.1"/>
    </source>
</evidence>
<dbReference type="Gene3D" id="1.10.10.10">
    <property type="entry name" value="Winged helix-like DNA-binding domain superfamily/Winged helix DNA-binding domain"/>
    <property type="match status" value="1"/>
</dbReference>
<dbReference type="InterPro" id="IPR036390">
    <property type="entry name" value="WH_DNA-bd_sf"/>
</dbReference>